<sequence>MHLSVGAGGSRWRREQGSSDGAGADAAWQLWVKGDVIWRRRQWTGHIFVGLGDVAMMTVSQIYGLPAWAGCDGDGGTAARARSVVELMLGWNKKIIWNMRGCHCYGLELKLEQRKSFHGLMDVSGVEEPVGVIWNWR</sequence>
<protein>
    <submittedName>
        <fullName evidence="2">Uncharacterized protein</fullName>
    </submittedName>
</protein>
<accession>A0AAW1VZE0</accession>
<gene>
    <name evidence="2" type="ORF">M0R45_036030</name>
</gene>
<proteinExistence type="predicted"/>
<evidence type="ECO:0000313" key="3">
    <source>
        <dbReference type="Proteomes" id="UP001457282"/>
    </source>
</evidence>
<dbReference type="Proteomes" id="UP001457282">
    <property type="component" value="Unassembled WGS sequence"/>
</dbReference>
<reference evidence="2 3" key="1">
    <citation type="journal article" date="2023" name="G3 (Bethesda)">
        <title>A chromosome-length genome assembly and annotation of blackberry (Rubus argutus, cv. 'Hillquist').</title>
        <authorList>
            <person name="Bruna T."/>
            <person name="Aryal R."/>
            <person name="Dudchenko O."/>
            <person name="Sargent D.J."/>
            <person name="Mead D."/>
            <person name="Buti M."/>
            <person name="Cavallini A."/>
            <person name="Hytonen T."/>
            <person name="Andres J."/>
            <person name="Pham M."/>
            <person name="Weisz D."/>
            <person name="Mascagni F."/>
            <person name="Usai G."/>
            <person name="Natali L."/>
            <person name="Bassil N."/>
            <person name="Fernandez G.E."/>
            <person name="Lomsadze A."/>
            <person name="Armour M."/>
            <person name="Olukolu B."/>
            <person name="Poorten T."/>
            <person name="Britton C."/>
            <person name="Davik J."/>
            <person name="Ashrafi H."/>
            <person name="Aiden E.L."/>
            <person name="Borodovsky M."/>
            <person name="Worthington M."/>
        </authorList>
    </citation>
    <scope>NUCLEOTIDE SEQUENCE [LARGE SCALE GENOMIC DNA]</scope>
    <source>
        <strain evidence="2">PI 553951</strain>
    </source>
</reference>
<comment type="caution">
    <text evidence="2">The sequence shown here is derived from an EMBL/GenBank/DDBJ whole genome shotgun (WGS) entry which is preliminary data.</text>
</comment>
<feature type="region of interest" description="Disordered" evidence="1">
    <location>
        <begin position="1"/>
        <end position="21"/>
    </location>
</feature>
<keyword evidence="3" id="KW-1185">Reference proteome</keyword>
<evidence type="ECO:0000256" key="1">
    <source>
        <dbReference type="SAM" id="MobiDB-lite"/>
    </source>
</evidence>
<name>A0AAW1VZE0_RUBAR</name>
<evidence type="ECO:0000313" key="2">
    <source>
        <dbReference type="EMBL" id="KAK9912157.1"/>
    </source>
</evidence>
<dbReference type="EMBL" id="JBEDUW010000007">
    <property type="protein sequence ID" value="KAK9912157.1"/>
    <property type="molecule type" value="Genomic_DNA"/>
</dbReference>
<organism evidence="2 3">
    <name type="scientific">Rubus argutus</name>
    <name type="common">Southern blackberry</name>
    <dbReference type="NCBI Taxonomy" id="59490"/>
    <lineage>
        <taxon>Eukaryota</taxon>
        <taxon>Viridiplantae</taxon>
        <taxon>Streptophyta</taxon>
        <taxon>Embryophyta</taxon>
        <taxon>Tracheophyta</taxon>
        <taxon>Spermatophyta</taxon>
        <taxon>Magnoliopsida</taxon>
        <taxon>eudicotyledons</taxon>
        <taxon>Gunneridae</taxon>
        <taxon>Pentapetalae</taxon>
        <taxon>rosids</taxon>
        <taxon>fabids</taxon>
        <taxon>Rosales</taxon>
        <taxon>Rosaceae</taxon>
        <taxon>Rosoideae</taxon>
        <taxon>Rosoideae incertae sedis</taxon>
        <taxon>Rubus</taxon>
    </lineage>
</organism>
<dbReference type="AlphaFoldDB" id="A0AAW1VZE0"/>